<keyword evidence="5" id="KW-0175">Coiled coil</keyword>
<keyword evidence="4" id="KW-0378">Hydrolase</keyword>
<accession>A0A9N9EJI6</accession>
<evidence type="ECO:0000256" key="5">
    <source>
        <dbReference type="SAM" id="Coils"/>
    </source>
</evidence>
<evidence type="ECO:0000256" key="2">
    <source>
        <dbReference type="ARBA" id="ARBA00022670"/>
    </source>
</evidence>
<dbReference type="Gene3D" id="2.40.70.10">
    <property type="entry name" value="Acid Proteases"/>
    <property type="match status" value="1"/>
</dbReference>
<dbReference type="GO" id="GO:0004190">
    <property type="term" value="F:aspartic-type endopeptidase activity"/>
    <property type="evidence" value="ECO:0007669"/>
    <property type="project" value="UniProtKB-KW"/>
</dbReference>
<dbReference type="AlphaFoldDB" id="A0A9N9EJI6"/>
<evidence type="ECO:0000256" key="1">
    <source>
        <dbReference type="ARBA" id="ARBA00009136"/>
    </source>
</evidence>
<comment type="similarity">
    <text evidence="1">Belongs to the DDI1 family.</text>
</comment>
<dbReference type="EMBL" id="CAJVQA010008975">
    <property type="protein sequence ID" value="CAG8679483.1"/>
    <property type="molecule type" value="Genomic_DNA"/>
</dbReference>
<organism evidence="6 7">
    <name type="scientific">Cetraspora pellucida</name>
    <dbReference type="NCBI Taxonomy" id="1433469"/>
    <lineage>
        <taxon>Eukaryota</taxon>
        <taxon>Fungi</taxon>
        <taxon>Fungi incertae sedis</taxon>
        <taxon>Mucoromycota</taxon>
        <taxon>Glomeromycotina</taxon>
        <taxon>Glomeromycetes</taxon>
        <taxon>Diversisporales</taxon>
        <taxon>Gigasporaceae</taxon>
        <taxon>Cetraspora</taxon>
    </lineage>
</organism>
<keyword evidence="3" id="KW-0064">Aspartyl protease</keyword>
<dbReference type="SUPFAM" id="SSF50630">
    <property type="entry name" value="Acid proteases"/>
    <property type="match status" value="1"/>
</dbReference>
<dbReference type="OrthoDB" id="10632909at2759"/>
<dbReference type="Pfam" id="PF13975">
    <property type="entry name" value="gag-asp_proteas"/>
    <property type="match status" value="1"/>
</dbReference>
<proteinExistence type="inferred from homology"/>
<evidence type="ECO:0000256" key="4">
    <source>
        <dbReference type="ARBA" id="ARBA00022801"/>
    </source>
</evidence>
<dbReference type="PANTHER" id="PTHR12917">
    <property type="entry name" value="ASPARTYL PROTEASE DDI-RELATED"/>
    <property type="match status" value="1"/>
</dbReference>
<dbReference type="Proteomes" id="UP000789759">
    <property type="component" value="Unassembled WGS sequence"/>
</dbReference>
<dbReference type="GO" id="GO:0006508">
    <property type="term" value="P:proteolysis"/>
    <property type="evidence" value="ECO:0007669"/>
    <property type="project" value="UniProtKB-KW"/>
</dbReference>
<evidence type="ECO:0000256" key="3">
    <source>
        <dbReference type="ARBA" id="ARBA00022750"/>
    </source>
</evidence>
<keyword evidence="2" id="KW-0645">Protease</keyword>
<reference evidence="6" key="1">
    <citation type="submission" date="2021-06" db="EMBL/GenBank/DDBJ databases">
        <authorList>
            <person name="Kallberg Y."/>
            <person name="Tangrot J."/>
            <person name="Rosling A."/>
        </authorList>
    </citation>
    <scope>NUCLEOTIDE SEQUENCE</scope>
    <source>
        <strain evidence="6">FL966</strain>
    </source>
</reference>
<feature type="coiled-coil region" evidence="5">
    <location>
        <begin position="13"/>
        <end position="51"/>
    </location>
</feature>
<dbReference type="InterPro" id="IPR021109">
    <property type="entry name" value="Peptidase_aspartic_dom_sf"/>
</dbReference>
<dbReference type="CDD" id="cd00303">
    <property type="entry name" value="retropepsin_like"/>
    <property type="match status" value="1"/>
</dbReference>
<dbReference type="PANTHER" id="PTHR12917:SF1">
    <property type="entry name" value="AT13091P"/>
    <property type="match status" value="1"/>
</dbReference>
<comment type="caution">
    <text evidence="6">The sequence shown here is derived from an EMBL/GenBank/DDBJ whole genome shotgun (WGS) entry which is preliminary data.</text>
</comment>
<evidence type="ECO:0000313" key="7">
    <source>
        <dbReference type="Proteomes" id="UP000789759"/>
    </source>
</evidence>
<gene>
    <name evidence="6" type="ORF">CPELLU_LOCUS10702</name>
</gene>
<keyword evidence="7" id="KW-1185">Reference proteome</keyword>
<evidence type="ECO:0000313" key="6">
    <source>
        <dbReference type="EMBL" id="CAG8679483.1"/>
    </source>
</evidence>
<protein>
    <submittedName>
        <fullName evidence="6">3595_t:CDS:1</fullName>
    </submittedName>
</protein>
<sequence>MKALKDLKYKQKYKHLKKEKEKLKNYYKNEFEELEDKLASLKIENDELKNKFYTIEKLKKKQKLYTCQYNVKINDIETNVCIDSGCDRMSFMTMKKAKKLGLKIKPADKNDYCIGVGGQSKIEGVSSTTIEFDSIKFSIHFEIGNTSSILIGCNFLKHYNAEINFKTEYLKLTYNDKTIKIKINMYWFIFI</sequence>
<name>A0A9N9EJI6_9GLOM</name>